<feature type="domain" description="EGF-like" evidence="2">
    <location>
        <begin position="991"/>
        <end position="1033"/>
    </location>
</feature>
<feature type="domain" description="EGF-like" evidence="2">
    <location>
        <begin position="536"/>
        <end position="586"/>
    </location>
</feature>
<feature type="domain" description="EGF-like" evidence="2">
    <location>
        <begin position="943"/>
        <end position="983"/>
    </location>
</feature>
<name>A0A8S1QF71_9CILI</name>
<feature type="domain" description="EGF-like" evidence="2">
    <location>
        <begin position="1441"/>
        <end position="1481"/>
    </location>
</feature>
<feature type="transmembrane region" description="Helical" evidence="1">
    <location>
        <begin position="2989"/>
        <end position="3015"/>
    </location>
</feature>
<feature type="transmembrane region" description="Helical" evidence="1">
    <location>
        <begin position="2919"/>
        <end position="2940"/>
    </location>
</feature>
<feature type="domain" description="EGF-like" evidence="2">
    <location>
        <begin position="1299"/>
        <end position="1339"/>
    </location>
</feature>
<dbReference type="OrthoDB" id="10035969at2759"/>
<feature type="domain" description="EGF-like" evidence="2">
    <location>
        <begin position="1134"/>
        <end position="1163"/>
    </location>
</feature>
<keyword evidence="4" id="KW-1185">Reference proteome</keyword>
<feature type="domain" description="EGF-like" evidence="2">
    <location>
        <begin position="110"/>
        <end position="153"/>
    </location>
</feature>
<feature type="transmembrane region" description="Helical" evidence="1">
    <location>
        <begin position="2952"/>
        <end position="2977"/>
    </location>
</feature>
<feature type="domain" description="EGF-like" evidence="2">
    <location>
        <begin position="1250"/>
        <end position="1291"/>
    </location>
</feature>
<feature type="domain" description="EGF-like" evidence="2">
    <location>
        <begin position="1347"/>
        <end position="1386"/>
    </location>
</feature>
<feature type="domain" description="EGF-like" evidence="2">
    <location>
        <begin position="1676"/>
        <end position="1713"/>
    </location>
</feature>
<dbReference type="EMBL" id="CAJJDN010000102">
    <property type="protein sequence ID" value="CAD8113135.1"/>
    <property type="molecule type" value="Genomic_DNA"/>
</dbReference>
<reference evidence="3" key="1">
    <citation type="submission" date="2021-01" db="EMBL/GenBank/DDBJ databases">
        <authorList>
            <consortium name="Genoscope - CEA"/>
            <person name="William W."/>
        </authorList>
    </citation>
    <scope>NUCLEOTIDE SEQUENCE</scope>
</reference>
<feature type="transmembrane region" description="Helical" evidence="1">
    <location>
        <begin position="2809"/>
        <end position="2831"/>
    </location>
</feature>
<dbReference type="InterPro" id="IPR006212">
    <property type="entry name" value="Furin_repeat"/>
</dbReference>
<dbReference type="SMART" id="SM00261">
    <property type="entry name" value="FU"/>
    <property type="match status" value="25"/>
</dbReference>
<evidence type="ECO:0000259" key="2">
    <source>
        <dbReference type="SMART" id="SM00181"/>
    </source>
</evidence>
<gene>
    <name evidence="3" type="ORF">PSON_ATCC_30995.1.T1020130</name>
</gene>
<proteinExistence type="predicted"/>
<keyword evidence="1" id="KW-0812">Transmembrane</keyword>
<feature type="domain" description="EGF-like" evidence="2">
    <location>
        <begin position="1038"/>
        <end position="1082"/>
    </location>
</feature>
<evidence type="ECO:0000313" key="3">
    <source>
        <dbReference type="EMBL" id="CAD8113135.1"/>
    </source>
</evidence>
<sequence length="3054" mass="350481">MIYWFLVVQTVLGWKDYEQDFRTVFPSGDDLCPEFHVHMPGLHPHQCVSYSQICMGVTEVEAKQFNNFQHLCHPRFQTEQMKYDNITVICTYPYSLIIKLQFEDGLMSYKCEKLKDIELCMVYIAVPRSYTDNQGYDFQCEFCKHPYHKRDCMESKLGFDYEKSKSSPKQCAAQVCESCAGLDCDSCTVGYIEPKQSCSLPCPTYSKVCYLDSTSGQIKSKDTCAKYFGKLGTNCERCGNDIECLSCDFVKSPGNYQYISCHQCASGYQRILKYSGDVQVYVCVNNMNCLYEYQYIVSGSQEKTWDELYEFKTPEYKCNKCEFGYQPAEYIPNVSVKGYCTKFNSDCFQINIKDENICIACLPWHPLLPDGTCSPTTITCSSNCQTCLDTNPLFCTTCDGYKFLTLDVINGTCSCQPPNGQYLDVCKPCQDGYCYECEIHDFYQCITCKPESNRIIVDKQCMCSPGTYDPENEDQICIFCDKSCLNCSSNSECTECLDESISFRILIDNTCPCKIGYAEYEIKDNKCGQCHSRCQTCFQPADETTNQYCLTCIPGENRIVSEDFKCECIDNYGDNNGTENICFTCDYTCGSCQNSQPTGCVSCLETSNRYLTILGQCLCQLQYYDDLTNNIECSRCYYTCQNCANSPEKDACIECPQTRISSNPSAGNYECICEFSNYFDDGFSLTCLPCDFTCLTCNGPLSSNCLTCDKKYRYLDFTSCLCPDKYYDVGELQCGSCHYSCQKCFDDTDNGCIVCSLDLHFRVLKGNFCKCIDGYYEVPGLAQCKKCSFKCETCETTEDKCLTCPLNSLRILDPIKGCQCFGELYDKENEIACQKCHLKCKTCTAYGENQCLSCDSIANRELKVDQCKCQPHYFEMGVQECAICSAFCYECINQFDNCTSCYDDRYLEGNTCICTSKILGGAISTFDFNGQVKCQKCHYSCGSCQGIEQTDCLTCMENENRYQVDNTCVCKNEYFDTGLPQCETCSYKCQECKQQPDSCTSCKDNTFRILVSSFFKCQCIQGYYDDGYNENCQQCHYSCLKCNEIPTKCEFCSIESNRSFNEQFFTCGCNIGYYDSGIEICQKCHYSCLNCSQGDSNFCITCIDSKISNRVFHNNTCKCFLGYFDNGQSVECIKCDIQCLSCIEQSYQCLSCPQTRNIQSNCKCTSCQGDQFRELNLITKTCDCQIGYIEIDGVCQQCQESCQACSQSVDNCTSCGQLRLMKNNTCVCTNGMFESIVDKSCQFCDKTCLTCSQSNTHCLTCSIDNYRTLQPGNICECLQGYFEVPSTKNCEQCEKSCLTCSLLSNNCLTCDSSLHLQLVHNQCSCQQSYYFNSLNKQCEQCHITCLECLNNQSCTQCRQITRHLDQDQMKCLCNDGFYETNLQNCQLCHYSCVTCENIYTHCLSCLDVNKRILINNKCFCLDGYYDAGTELCQKCVDVCKTCQSSASICLSCFDIEQFRILQGDYCLCQPGYYDQNTNICFKCSNECLTCNGSFDYCTSCDTNSKRVDQSIIHKCPCIIGFYSNQDSICQKCHIKCQTCINQFDQCLSCKFEPNTNRMSLSGQCDCKEGYFDDGTQLQCQRCHIKCKLCLYTMDNCLTCANLIRIDQPTCNCMDGFYEDEQLACQMCAPQCDTCQYSPSTCLSCKPGRIGNDCECIDGYLEMGSTLCEQCAFKCATCTQDSKNCKACKGNRIQIPQCICQSGFFDDSINEDCQQCDSKCLECNINGCLSCFANRILNEEMDCVPPPNSIWYNNTPWCSTCQVSVVKIYLSNDISKIIIHFDFPLNSKGFKSQFQLNKCLQLFEKQTVQSFGQNAVCYLNPTNHQEIIIQLGQSPTINVGDEILFISNSVSHVNCLISLQKFIFTTLQVPISPLPPKIDYNVPLHKLNPYAENSVNINSIKNYGFKKLENIVWSCQVEGNEDTQSLIEFLDYINFLQEYNLQIPRNTLPRNSVLKFIVQYQNFIGISSLNEFTLLTHAGDLPQINLSVKSFYFVYEQISISISAGNLDEDKTKYQIQLYEIDKNPKQSLSSGLNISTEANSFEIVYGKILKYTLSGNTTYTFEVFAKNLNSNQIQIQVFTIDIPFAGLICKFNNRGIQSIRKDLNLLIECRDLDTIYEWNKDQDMNIQVSCNDLSLNTTCINQKKQIINVNKTDFVQCIKKNSIPAYTVQKWTINVQKFKQSSEFELIIVYLEEDFPQLELEFNEGYLMRTINNYEQLNFTFLIPVYQKPSLLDLSIAIIYNYEIVEILQPKYLSHFFKIFNSIKALNFGDNVNLKFAAQYTNNIIPSLNNIKLSINQPPTCSKLYITSSSDLALTNIQIATTCQLSDDFPYKYQLRIFLREMDLTDFLQGSSDYSLILYPYQKQNQFSIQTPNSVDSSKIGILLEVLDNGGSITQLFEYINRKPAQLNCFQIQFENLNLQKKVLLLFEAMNQRCEEVHHQIYINLLGQQISSNSNDNILRFQGIKLYKQFLIQIESNKALNRFLNEDIRKNCYDINSSHLFVTKNSIGQFNQTKKIDELKGNINNLDKILQYFIKMKKQNQEEINQNYLAWNQELFQQQENCHESLINSLYYLDQIYLDISVVNTKNEIIFQNIVELLKRINVIVDQIQNTILVNSKPLAIIGTEIFWQIKRKTKQFFNEYFNIESSQVDYLVDFIQFEQLYLQSNPLKFTSDLEVQLQEYFQDPTIGIYPENYYQISLKNAYHNRFISYENFSQLYNLNFGTYKVCSNDTQLLQEYEIQCVMRTISMKFNDCILIKVQKNDTFEFNCQCKNIGDIFLSTSTNFSRVILNSTNEQIADLNISSNVQDLLVLRICTSSLTLIFIIIYIYHLYKGCQKQDQKLYTEEGNLDQQNTQNKNFIYQSSAKIFKEKLKYIHQTISLFCYQEKTIQLSYRILEVFTQSNLLLTLAIIECYLLENQILQICLFVIANPIVIMILRIPFKIIESIYRFGKIAALISQLLLIFFLIIPVPILYLFYLQNISMQSEQHKVFIIFVGNIIISQVLIEPFTIYARIIIYRLIASSIKNMELNPFYHLLHFFVMHSSLDNIIDDFAKI</sequence>
<accession>A0A8S1QF71</accession>
<feature type="domain" description="EGF-like" evidence="2">
    <location>
        <begin position="1531"/>
        <end position="1580"/>
    </location>
</feature>
<dbReference type="Proteomes" id="UP000692954">
    <property type="component" value="Unassembled WGS sequence"/>
</dbReference>
<keyword evidence="1" id="KW-1133">Transmembrane helix</keyword>
<dbReference type="PANTHER" id="PTHR15332">
    <property type="entry name" value="PROPROTEIN CONVERTASE SUBTILISIN_KEXIN TYPE 5-LIKE"/>
    <property type="match status" value="1"/>
</dbReference>
<feature type="domain" description="EGF-like" evidence="2">
    <location>
        <begin position="436"/>
        <end position="478"/>
    </location>
</feature>
<feature type="domain" description="EGF-like" evidence="2">
    <location>
        <begin position="1588"/>
        <end position="1625"/>
    </location>
</feature>
<comment type="caution">
    <text evidence="3">The sequence shown here is derived from an EMBL/GenBank/DDBJ whole genome shotgun (WGS) entry which is preliminary data.</text>
</comment>
<feature type="domain" description="EGF-like" evidence="2">
    <location>
        <begin position="1626"/>
        <end position="1654"/>
    </location>
</feature>
<feature type="domain" description="EGF-like" evidence="2">
    <location>
        <begin position="1394"/>
        <end position="1433"/>
    </location>
</feature>
<feature type="domain" description="EGF-like" evidence="2">
    <location>
        <begin position="1090"/>
        <end position="1133"/>
    </location>
</feature>
<evidence type="ECO:0000313" key="4">
    <source>
        <dbReference type="Proteomes" id="UP000692954"/>
    </source>
</evidence>
<dbReference type="SMART" id="SM00181">
    <property type="entry name" value="EGF"/>
    <property type="match status" value="19"/>
</dbReference>
<evidence type="ECO:0000256" key="1">
    <source>
        <dbReference type="SAM" id="Phobius"/>
    </source>
</evidence>
<dbReference type="InterPro" id="IPR000742">
    <property type="entry name" value="EGF"/>
</dbReference>
<keyword evidence="1" id="KW-0472">Membrane</keyword>
<organism evidence="3 4">
    <name type="scientific">Paramecium sonneborni</name>
    <dbReference type="NCBI Taxonomy" id="65129"/>
    <lineage>
        <taxon>Eukaryota</taxon>
        <taxon>Sar</taxon>
        <taxon>Alveolata</taxon>
        <taxon>Ciliophora</taxon>
        <taxon>Intramacronucleata</taxon>
        <taxon>Oligohymenophorea</taxon>
        <taxon>Peniculida</taxon>
        <taxon>Parameciidae</taxon>
        <taxon>Paramecium</taxon>
    </lineage>
</organism>
<dbReference type="PANTHER" id="PTHR15332:SF175">
    <property type="entry name" value="PROPROTEIN CONVERTASE SUBTILISIN_KEXIN TYPE 5-LIKE"/>
    <property type="match status" value="1"/>
</dbReference>
<feature type="domain" description="EGF-like" evidence="2">
    <location>
        <begin position="689"/>
        <end position="721"/>
    </location>
</feature>
<protein>
    <recommendedName>
        <fullName evidence="2">EGF-like domain-containing protein</fullName>
    </recommendedName>
</protein>
<feature type="domain" description="EGF-like" evidence="2">
    <location>
        <begin position="1486"/>
        <end position="1530"/>
    </location>
</feature>